<dbReference type="InterPro" id="IPR004176">
    <property type="entry name" value="Clp_R_N"/>
</dbReference>
<protein>
    <submittedName>
        <fullName evidence="8">Protein SMAX1-LIKE 4-like</fullName>
    </submittedName>
</protein>
<evidence type="ECO:0000313" key="8">
    <source>
        <dbReference type="EMBL" id="KAJ7979395.1"/>
    </source>
</evidence>
<dbReference type="Proteomes" id="UP001163823">
    <property type="component" value="Chromosome 2"/>
</dbReference>
<gene>
    <name evidence="8" type="ORF">O6P43_002799</name>
</gene>
<accession>A0AAD7QD89</accession>
<dbReference type="SUPFAM" id="SSF81923">
    <property type="entry name" value="Double Clp-N motif"/>
    <property type="match status" value="1"/>
</dbReference>
<dbReference type="Pfam" id="PF23569">
    <property type="entry name" value="NBD_SMAX1"/>
    <property type="match status" value="1"/>
</dbReference>
<comment type="caution">
    <text evidence="8">The sequence shown here is derived from an EMBL/GenBank/DDBJ whole genome shotgun (WGS) entry which is preliminary data.</text>
</comment>
<feature type="region of interest" description="Disordered" evidence="6">
    <location>
        <begin position="835"/>
        <end position="860"/>
    </location>
</feature>
<dbReference type="Gene3D" id="1.10.1780.10">
    <property type="entry name" value="Clp, N-terminal domain"/>
    <property type="match status" value="1"/>
</dbReference>
<evidence type="ECO:0000259" key="7">
    <source>
        <dbReference type="PROSITE" id="PS51903"/>
    </source>
</evidence>
<dbReference type="PANTHER" id="PTHR43572:SF3">
    <property type="entry name" value="PROTEIN SMAX1-LIKE 5"/>
    <property type="match status" value="1"/>
</dbReference>
<dbReference type="InterPro" id="IPR036628">
    <property type="entry name" value="Clp_N_dom_sf"/>
</dbReference>
<evidence type="ECO:0000256" key="6">
    <source>
        <dbReference type="SAM" id="MobiDB-lite"/>
    </source>
</evidence>
<dbReference type="KEGG" id="qsa:O6P43_002799"/>
<dbReference type="Pfam" id="PF02861">
    <property type="entry name" value="Clp_N"/>
    <property type="match status" value="1"/>
</dbReference>
<dbReference type="AlphaFoldDB" id="A0AAD7QD89"/>
<keyword evidence="2 5" id="KW-0677">Repeat</keyword>
<dbReference type="InterPro" id="IPR058680">
    <property type="entry name" value="NBD_SMAX1-like"/>
</dbReference>
<reference evidence="8" key="1">
    <citation type="journal article" date="2023" name="Science">
        <title>Elucidation of the pathway for biosynthesis of saponin adjuvants from the soapbark tree.</title>
        <authorList>
            <person name="Reed J."/>
            <person name="Orme A."/>
            <person name="El-Demerdash A."/>
            <person name="Owen C."/>
            <person name="Martin L.B.B."/>
            <person name="Misra R.C."/>
            <person name="Kikuchi S."/>
            <person name="Rejzek M."/>
            <person name="Martin A.C."/>
            <person name="Harkess A."/>
            <person name="Leebens-Mack J."/>
            <person name="Louveau T."/>
            <person name="Stephenson M.J."/>
            <person name="Osbourn A."/>
        </authorList>
    </citation>
    <scope>NUCLEOTIDE SEQUENCE</scope>
    <source>
        <strain evidence="8">S10</strain>
    </source>
</reference>
<dbReference type="PROSITE" id="PS51903">
    <property type="entry name" value="CLP_R"/>
    <property type="match status" value="1"/>
</dbReference>
<keyword evidence="9" id="KW-1185">Reference proteome</keyword>
<evidence type="ECO:0000256" key="4">
    <source>
        <dbReference type="ARBA" id="ARBA00023163"/>
    </source>
</evidence>
<dbReference type="InterPro" id="IPR027417">
    <property type="entry name" value="P-loop_NTPase"/>
</dbReference>
<evidence type="ECO:0000256" key="1">
    <source>
        <dbReference type="ARBA" id="ARBA00008675"/>
    </source>
</evidence>
<keyword evidence="3" id="KW-0805">Transcription regulation</keyword>
<dbReference type="FunFam" id="1.10.1780.10:FF:000005">
    <property type="entry name" value="protein SUPPRESSOR OF MAX2 1"/>
    <property type="match status" value="1"/>
</dbReference>
<dbReference type="InterPro" id="IPR051650">
    <property type="entry name" value="SL_signaling_regulator"/>
</dbReference>
<dbReference type="EMBL" id="JARAOO010000002">
    <property type="protein sequence ID" value="KAJ7979395.1"/>
    <property type="molecule type" value="Genomic_DNA"/>
</dbReference>
<name>A0AAD7QD89_QUISA</name>
<evidence type="ECO:0000313" key="9">
    <source>
        <dbReference type="Proteomes" id="UP001163823"/>
    </source>
</evidence>
<comment type="similarity">
    <text evidence="1">Belongs to the ClpA/ClpB family.</text>
</comment>
<organism evidence="8 9">
    <name type="scientific">Quillaja saponaria</name>
    <name type="common">Soap bark tree</name>
    <dbReference type="NCBI Taxonomy" id="32244"/>
    <lineage>
        <taxon>Eukaryota</taxon>
        <taxon>Viridiplantae</taxon>
        <taxon>Streptophyta</taxon>
        <taxon>Embryophyta</taxon>
        <taxon>Tracheophyta</taxon>
        <taxon>Spermatophyta</taxon>
        <taxon>Magnoliopsida</taxon>
        <taxon>eudicotyledons</taxon>
        <taxon>Gunneridae</taxon>
        <taxon>Pentapetalae</taxon>
        <taxon>rosids</taxon>
        <taxon>fabids</taxon>
        <taxon>Fabales</taxon>
        <taxon>Quillajaceae</taxon>
        <taxon>Quillaja</taxon>
    </lineage>
</organism>
<evidence type="ECO:0000256" key="3">
    <source>
        <dbReference type="ARBA" id="ARBA00023015"/>
    </source>
</evidence>
<dbReference type="PANTHER" id="PTHR43572">
    <property type="entry name" value="CHAPERONE PROTEIN CLPD, CHLOROPLASTIC"/>
    <property type="match status" value="1"/>
</dbReference>
<feature type="domain" description="Clp R" evidence="7">
    <location>
        <begin position="8"/>
        <end position="170"/>
    </location>
</feature>
<dbReference type="Gene3D" id="3.40.50.300">
    <property type="entry name" value="P-loop containing nucleotide triphosphate hydrolases"/>
    <property type="match status" value="1"/>
</dbReference>
<evidence type="ECO:0000256" key="2">
    <source>
        <dbReference type="ARBA" id="ARBA00022737"/>
    </source>
</evidence>
<proteinExistence type="inferred from homology"/>
<keyword evidence="4" id="KW-0804">Transcription</keyword>
<sequence length="992" mass="110876">MRSGVCAVQQTLTAEAASVLKHTLGLARRRGHAQVTPLHVAATLLSSRASSLRRACLKSQPHQASHPLKCRALELCFNVALNRLPTTPGPLLHGQPSLSNALIAALKRAQAHQRRGCIEQQQQQPLITIKVDLEQLIISILDDPSVSRVMREAGFSSTDVKNNLEDTSAPSVFQCYRSSGGVYSSPCSPSPTETQRPEIINPGNFWQSHFLTYSSEHNPVLISPQKRSFTGNFITESVSFKEDIKLVLDILLKKRKNTVIVGDSVSITEGLVAELMGVLERGDVPEELKSVHCIKFQFPPVYLRFMKRDEVEMNLSGLKRKIDSLVSGGGGAIICAGDLKWTVEETFCEKEGGCCTDGEISGNYSPVDHLVAEIRRLFSAYRSSNAKVWLMATASYQTHMRCQMRQPPLEVQWALQAVPVPSGGLGLSLHSYSMHDSKINISHNPSHMLETKPFSGKEEEHKLTCCDECASNYEKEAQLFNPDQQKLLPSWLQSHGNKAQLKDELVQLRTKWNRLCHCLHQGRHSQNHLKPTLYSNQTSAGKSYPYTSSYIWKSAQNSVFPDSSSIRFTDSDFKLAPNSSNFVPRFKGQQSCTIEFNFCNGIDKQQATEPSLGSLKSMEGKEVKFTLALGNSLFSDSRQLGKRKTERTIQTADISKLLQEKVPWQSETIPSIAEALIDSKLAKQNTWLLIQGNDSIGKRRMASAIAESVFGSADFLLTLNMRRKETLVNPSSEMLTKALKTHEKLVVLIEEVDFADTQFKKILADGFETGKFVNEAKPNSETSYFKQKRKSEWDLLNKTKSARNEENEGLVGEQGNIKKNYSRQSSFNTLDLNIRADDDDESQDKPGESSPISSDLTREATLDPMSPNAFMESIENRFVFDTSPARHRELTEFFMSMFKGSLEEVYGNQNLVNFSVEEKVLEEVLVGSGSFAHNLFEKWLKDIFQTILQTVNFGGKEGIVFRLCLDSKGDSLVDNGYMGSCLPKKIQVNFMD</sequence>
<evidence type="ECO:0000256" key="5">
    <source>
        <dbReference type="PROSITE-ProRule" id="PRU01251"/>
    </source>
</evidence>